<dbReference type="PATRIC" id="fig|442.7.peg.2907"/>
<gene>
    <name evidence="2" type="ORF">AD929_02320</name>
</gene>
<dbReference type="EMBL" id="LHZB01000090">
    <property type="protein sequence ID" value="KXV02544.1"/>
    <property type="molecule type" value="Genomic_DNA"/>
</dbReference>
<protein>
    <recommendedName>
        <fullName evidence="4">Tellurite resistance protein</fullName>
    </recommendedName>
</protein>
<evidence type="ECO:0000256" key="1">
    <source>
        <dbReference type="SAM" id="MobiDB-lite"/>
    </source>
</evidence>
<name>A0A149QZI3_9PROT</name>
<dbReference type="Proteomes" id="UP000075573">
    <property type="component" value="Unassembled WGS sequence"/>
</dbReference>
<dbReference type="AlphaFoldDB" id="A0A149QZI3"/>
<sequence length="342" mass="36766">MSVLPGPAPGGPSVLSETARTVPREKPAPRVSTLVVSSKVPVVTAGRPVAVLPGSVSTWKVDLTLADDVLFQGQETLGVAEKAEVRELLAGLSFRDIKSMLAFGHELDTTMVEMSSGLLRRAQENGGSLDRLMEGVHEAVMSVRPEEIVGGGTWSVLRMALTGRTPQGEIERALDTVDRLLPEMAAEVGKLQSSLGEIESLWAQARKVLDACIIHGAAGKVALAHFPSLRQSLEGEQDGALKIREADLARSTLQKRVDAFLRMRSDLQMTVAQASMQKAVVVEKINTARSSLLEMVSGWKRLCSTVITCLAQEKGDDLEELASKMGKARDDITHVVNGVTKK</sequence>
<feature type="compositionally biased region" description="Pro residues" evidence="1">
    <location>
        <begin position="1"/>
        <end position="10"/>
    </location>
</feature>
<organism evidence="2 3">
    <name type="scientific">Gluconobacter potus</name>
    <dbReference type="NCBI Taxonomy" id="2724927"/>
    <lineage>
        <taxon>Bacteria</taxon>
        <taxon>Pseudomonadati</taxon>
        <taxon>Pseudomonadota</taxon>
        <taxon>Alphaproteobacteria</taxon>
        <taxon>Acetobacterales</taxon>
        <taxon>Acetobacteraceae</taxon>
        <taxon>Gluconobacter</taxon>
    </lineage>
</organism>
<accession>A0A149QZI3</accession>
<proteinExistence type="predicted"/>
<comment type="caution">
    <text evidence="2">The sequence shown here is derived from an EMBL/GenBank/DDBJ whole genome shotgun (WGS) entry which is preliminary data.</text>
</comment>
<evidence type="ECO:0000313" key="2">
    <source>
        <dbReference type="EMBL" id="KXV02544.1"/>
    </source>
</evidence>
<feature type="region of interest" description="Disordered" evidence="1">
    <location>
        <begin position="1"/>
        <end position="27"/>
    </location>
</feature>
<evidence type="ECO:0008006" key="4">
    <source>
        <dbReference type="Google" id="ProtNLM"/>
    </source>
</evidence>
<reference evidence="2 3" key="1">
    <citation type="submission" date="2015-06" db="EMBL/GenBank/DDBJ databases">
        <title>Improved classification and identification of acetic acid bacteria using matrix-assisted laser desorption/ionization time-of-flight mass spectrometry; Gluconobacter nephelii and Gluconobacter uchimurae are later heterotypic synonyms of Gluconobacter japonicus and Gluconobacter oxydans, respectively.</title>
        <authorList>
            <person name="Li L."/>
            <person name="Cleenwerck I."/>
            <person name="De Vuyst L."/>
            <person name="Vandamme P."/>
        </authorList>
    </citation>
    <scope>NUCLEOTIDE SEQUENCE [LARGE SCALE GENOMIC DNA]</scope>
    <source>
        <strain evidence="2 3">LMG 1764</strain>
    </source>
</reference>
<evidence type="ECO:0000313" key="3">
    <source>
        <dbReference type="Proteomes" id="UP000075573"/>
    </source>
</evidence>